<name>A0A1D9LET1_9NEIS</name>
<gene>
    <name evidence="2" type="ORF">BKX93_07095</name>
</gene>
<dbReference type="AlphaFoldDB" id="A0A1D9LET1"/>
<dbReference type="Proteomes" id="UP000178776">
    <property type="component" value="Chromosome"/>
</dbReference>
<sequence>MENREPPLLPARWSSAYVSYWSPMLPDDQLTSGYCWFDYERDVCRIDGLFNPWSERDTGYRLWMSEVGNAASGRTWKQKVAYGRERTAAGEQLCERPLDDETGPFAELFLPRDVLRRLGARFIGRREVLGREADGWRYERPGKGPSTLYLDAASGEPLRMVTGDEASRTSLRDFPNVSQTEIPDAVFAANR</sequence>
<protein>
    <submittedName>
        <fullName evidence="2">Violacein biosynthesis enzyme VioE</fullName>
    </submittedName>
</protein>
<dbReference type="STRING" id="1108595.BKX93_07095"/>
<dbReference type="NCBIfam" id="TIGR03650">
    <property type="entry name" value="violacein_E"/>
    <property type="match status" value="1"/>
</dbReference>
<feature type="domain" description="VioE" evidence="1">
    <location>
        <begin position="6"/>
        <end position="187"/>
    </location>
</feature>
<dbReference type="KEGG" id="cvc:BKX93_07095"/>
<evidence type="ECO:0000313" key="3">
    <source>
        <dbReference type="Proteomes" id="UP000178776"/>
    </source>
</evidence>
<dbReference type="CDD" id="cd16330">
    <property type="entry name" value="LolA_VioE"/>
    <property type="match status" value="1"/>
</dbReference>
<dbReference type="GeneID" id="68840975"/>
<proteinExistence type="predicted"/>
<dbReference type="Pfam" id="PF18234">
    <property type="entry name" value="VioE"/>
    <property type="match status" value="1"/>
</dbReference>
<evidence type="ECO:0000313" key="2">
    <source>
        <dbReference type="EMBL" id="AOZ49783.1"/>
    </source>
</evidence>
<dbReference type="InterPro" id="IPR019902">
    <property type="entry name" value="Violacein_biosynth_enz_VioE"/>
</dbReference>
<evidence type="ECO:0000259" key="1">
    <source>
        <dbReference type="Pfam" id="PF18234"/>
    </source>
</evidence>
<dbReference type="InterPro" id="IPR040857">
    <property type="entry name" value="VioE_dom"/>
</dbReference>
<dbReference type="EMBL" id="CP017707">
    <property type="protein sequence ID" value="AOZ49783.1"/>
    <property type="molecule type" value="Genomic_DNA"/>
</dbReference>
<reference evidence="2 3" key="1">
    <citation type="submission" date="2016-10" db="EMBL/GenBank/DDBJ databases">
        <title>Chromobacterium muskegensis sp. nov., an insecticidal bacterium isolated from Sphagnum bogs.</title>
        <authorList>
            <person name="Sparks M.E."/>
            <person name="Blackburn M.B."/>
            <person name="Gundersen-Rindal D.E."/>
            <person name="Mitchell A."/>
            <person name="Farrar R."/>
            <person name="Kuhar D."/>
        </authorList>
    </citation>
    <scope>NUCLEOTIDE SEQUENCE [LARGE SCALE GENOMIC DNA]</scope>
    <source>
        <strain evidence="2 3">21-1</strain>
    </source>
</reference>
<organism evidence="2 3">
    <name type="scientific">Chromobacterium vaccinii</name>
    <dbReference type="NCBI Taxonomy" id="1108595"/>
    <lineage>
        <taxon>Bacteria</taxon>
        <taxon>Pseudomonadati</taxon>
        <taxon>Pseudomonadota</taxon>
        <taxon>Betaproteobacteria</taxon>
        <taxon>Neisseriales</taxon>
        <taxon>Chromobacteriaceae</taxon>
        <taxon>Chromobacterium</taxon>
    </lineage>
</organism>
<accession>A0A1D9LET1</accession>
<dbReference type="RefSeq" id="WP_070979331.1">
    <property type="nucleotide sequence ID" value="NZ_CP017707.1"/>
</dbReference>
<dbReference type="Gene3D" id="2.50.20.30">
    <property type="match status" value="1"/>
</dbReference>
<dbReference type="InterPro" id="IPR038642">
    <property type="entry name" value="VioE_sf"/>
</dbReference>